<dbReference type="NCBIfam" id="TIGR02532">
    <property type="entry name" value="IV_pilin_GFxxxE"/>
    <property type="match status" value="1"/>
</dbReference>
<reference evidence="2" key="2">
    <citation type="journal article" date="2021" name="PeerJ">
        <title>Extensive microbial diversity within the chicken gut microbiome revealed by metagenomics and culture.</title>
        <authorList>
            <person name="Gilroy R."/>
            <person name="Ravi A."/>
            <person name="Getino M."/>
            <person name="Pursley I."/>
            <person name="Horton D.L."/>
            <person name="Alikhan N.F."/>
            <person name="Baker D."/>
            <person name="Gharbi K."/>
            <person name="Hall N."/>
            <person name="Watson M."/>
            <person name="Adriaenssens E.M."/>
            <person name="Foster-Nyarko E."/>
            <person name="Jarju S."/>
            <person name="Secka A."/>
            <person name="Antonio M."/>
            <person name="Oren A."/>
            <person name="Chaudhuri R.R."/>
            <person name="La Ragione R."/>
            <person name="Hildebrand F."/>
            <person name="Pallen M.J."/>
        </authorList>
    </citation>
    <scope>NUCLEOTIDE SEQUENCE</scope>
    <source>
        <strain evidence="2">CHK152-2871</strain>
    </source>
</reference>
<sequence>MANIINYENYFSKNTTAYKQKAFTLAELLVSILIISVILTLLAPVITKRAKESISVSTSSLNSKLYIYNKSNPECSEISGVNNSIQCLFTVPSGVKRINAIAVSGGGGGAGATQPSIEYGKKLTVANATPKTSKTQELTITNGMKNIIVSELIGSGAGGGGAAWSGSDGSPQSQAECAPYKAIFVPAAYNGTNGKNLCVTKFNVGDTGFGGPPIAAGVTTVSPYTKCSGTHCCWQGQTSDECYDTHNIDYDGCNRTACTMPAAKKSCEEWAPAGTPAGSWRL</sequence>
<evidence type="ECO:0000313" key="3">
    <source>
        <dbReference type="Proteomes" id="UP000886865"/>
    </source>
</evidence>
<evidence type="ECO:0000256" key="1">
    <source>
        <dbReference type="SAM" id="Phobius"/>
    </source>
</evidence>
<dbReference type="AlphaFoldDB" id="A0A9D1FGS3"/>
<keyword evidence="1" id="KW-1133">Transmembrane helix</keyword>
<reference evidence="2" key="1">
    <citation type="submission" date="2020-10" db="EMBL/GenBank/DDBJ databases">
        <authorList>
            <person name="Gilroy R."/>
        </authorList>
    </citation>
    <scope>NUCLEOTIDE SEQUENCE</scope>
    <source>
        <strain evidence="2">CHK152-2871</strain>
    </source>
</reference>
<dbReference type="Proteomes" id="UP000886865">
    <property type="component" value="Unassembled WGS sequence"/>
</dbReference>
<protein>
    <submittedName>
        <fullName evidence="2">Type II secretion system protein</fullName>
    </submittedName>
</protein>
<accession>A0A9D1FGS3</accession>
<name>A0A9D1FGS3_9BACT</name>
<feature type="transmembrane region" description="Helical" evidence="1">
    <location>
        <begin position="28"/>
        <end position="47"/>
    </location>
</feature>
<proteinExistence type="predicted"/>
<dbReference type="InterPro" id="IPR012902">
    <property type="entry name" value="N_methyl_site"/>
</dbReference>
<comment type="caution">
    <text evidence="2">The sequence shown here is derived from an EMBL/GenBank/DDBJ whole genome shotgun (WGS) entry which is preliminary data.</text>
</comment>
<organism evidence="2 3">
    <name type="scientific">Candidatus Galligastranaerophilus intestinavium</name>
    <dbReference type="NCBI Taxonomy" id="2840836"/>
    <lineage>
        <taxon>Bacteria</taxon>
        <taxon>Candidatus Galligastranaerophilus</taxon>
    </lineage>
</organism>
<feature type="non-terminal residue" evidence="2">
    <location>
        <position position="282"/>
    </location>
</feature>
<evidence type="ECO:0000313" key="2">
    <source>
        <dbReference type="EMBL" id="HIS73571.1"/>
    </source>
</evidence>
<keyword evidence="1" id="KW-0812">Transmembrane</keyword>
<dbReference type="Pfam" id="PF07963">
    <property type="entry name" value="N_methyl"/>
    <property type="match status" value="1"/>
</dbReference>
<dbReference type="EMBL" id="DVJQ01000009">
    <property type="protein sequence ID" value="HIS73571.1"/>
    <property type="molecule type" value="Genomic_DNA"/>
</dbReference>
<keyword evidence="1" id="KW-0472">Membrane</keyword>
<gene>
    <name evidence="2" type="ORF">IAA86_00960</name>
</gene>